<evidence type="ECO:0000256" key="1">
    <source>
        <dbReference type="SAM" id="MobiDB-lite"/>
    </source>
</evidence>
<gene>
    <name evidence="2" type="ORF">CEXT_715401</name>
</gene>
<feature type="compositionally biased region" description="Polar residues" evidence="1">
    <location>
        <begin position="19"/>
        <end position="34"/>
    </location>
</feature>
<dbReference type="EMBL" id="BPLR01007210">
    <property type="protein sequence ID" value="GIY15178.1"/>
    <property type="molecule type" value="Genomic_DNA"/>
</dbReference>
<organism evidence="2 3">
    <name type="scientific">Caerostris extrusa</name>
    <name type="common">Bark spider</name>
    <name type="synonym">Caerostris bankana</name>
    <dbReference type="NCBI Taxonomy" id="172846"/>
    <lineage>
        <taxon>Eukaryota</taxon>
        <taxon>Metazoa</taxon>
        <taxon>Ecdysozoa</taxon>
        <taxon>Arthropoda</taxon>
        <taxon>Chelicerata</taxon>
        <taxon>Arachnida</taxon>
        <taxon>Araneae</taxon>
        <taxon>Araneomorphae</taxon>
        <taxon>Entelegynae</taxon>
        <taxon>Araneoidea</taxon>
        <taxon>Araneidae</taxon>
        <taxon>Caerostris</taxon>
    </lineage>
</organism>
<reference evidence="2 3" key="1">
    <citation type="submission" date="2021-06" db="EMBL/GenBank/DDBJ databases">
        <title>Caerostris extrusa draft genome.</title>
        <authorList>
            <person name="Kono N."/>
            <person name="Arakawa K."/>
        </authorList>
    </citation>
    <scope>NUCLEOTIDE SEQUENCE [LARGE SCALE GENOMIC DNA]</scope>
</reference>
<sequence>MIQIFSKQSPPVQYDSKVSKQSGRNKLLHSDNTSRISKQILPLCHHPRDLKQAPSPSNHSESFKIGSFILISLQELQNNLLPFDIIP</sequence>
<dbReference type="AlphaFoldDB" id="A0AAV4QZT7"/>
<name>A0AAV4QZT7_CAEEX</name>
<protein>
    <submittedName>
        <fullName evidence="2">Uncharacterized protein</fullName>
    </submittedName>
</protein>
<dbReference type="Proteomes" id="UP001054945">
    <property type="component" value="Unassembled WGS sequence"/>
</dbReference>
<feature type="region of interest" description="Disordered" evidence="1">
    <location>
        <begin position="1"/>
        <end position="34"/>
    </location>
</feature>
<comment type="caution">
    <text evidence="2">The sequence shown here is derived from an EMBL/GenBank/DDBJ whole genome shotgun (WGS) entry which is preliminary data.</text>
</comment>
<evidence type="ECO:0000313" key="2">
    <source>
        <dbReference type="EMBL" id="GIY15178.1"/>
    </source>
</evidence>
<accession>A0AAV4QZT7</accession>
<evidence type="ECO:0000313" key="3">
    <source>
        <dbReference type="Proteomes" id="UP001054945"/>
    </source>
</evidence>
<keyword evidence="3" id="KW-1185">Reference proteome</keyword>
<proteinExistence type="predicted"/>
<feature type="compositionally biased region" description="Polar residues" evidence="1">
    <location>
        <begin position="1"/>
        <end position="11"/>
    </location>
</feature>